<keyword evidence="2" id="KW-1133">Transmembrane helix</keyword>
<feature type="region of interest" description="Disordered" evidence="1">
    <location>
        <begin position="71"/>
        <end position="105"/>
    </location>
</feature>
<dbReference type="EMBL" id="MU839833">
    <property type="protein sequence ID" value="KAK1755671.1"/>
    <property type="molecule type" value="Genomic_DNA"/>
</dbReference>
<comment type="caution">
    <text evidence="3">The sequence shown here is derived from an EMBL/GenBank/DDBJ whole genome shotgun (WGS) entry which is preliminary data.</text>
</comment>
<keyword evidence="4" id="KW-1185">Reference proteome</keyword>
<name>A0AAJ0BCD4_9PEZI</name>
<proteinExistence type="predicted"/>
<dbReference type="Proteomes" id="UP001239445">
    <property type="component" value="Unassembled WGS sequence"/>
</dbReference>
<keyword evidence="2" id="KW-0812">Transmembrane</keyword>
<evidence type="ECO:0000313" key="4">
    <source>
        <dbReference type="Proteomes" id="UP001239445"/>
    </source>
</evidence>
<accession>A0AAJ0BCD4</accession>
<protein>
    <recommendedName>
        <fullName evidence="5">Transmembrane protein</fullName>
    </recommendedName>
</protein>
<dbReference type="AlphaFoldDB" id="A0AAJ0BCD4"/>
<keyword evidence="2" id="KW-0472">Membrane</keyword>
<evidence type="ECO:0000256" key="2">
    <source>
        <dbReference type="SAM" id="Phobius"/>
    </source>
</evidence>
<organism evidence="3 4">
    <name type="scientific">Echria macrotheca</name>
    <dbReference type="NCBI Taxonomy" id="438768"/>
    <lineage>
        <taxon>Eukaryota</taxon>
        <taxon>Fungi</taxon>
        <taxon>Dikarya</taxon>
        <taxon>Ascomycota</taxon>
        <taxon>Pezizomycotina</taxon>
        <taxon>Sordariomycetes</taxon>
        <taxon>Sordariomycetidae</taxon>
        <taxon>Sordariales</taxon>
        <taxon>Schizotheciaceae</taxon>
        <taxon>Echria</taxon>
    </lineage>
</organism>
<evidence type="ECO:0000313" key="3">
    <source>
        <dbReference type="EMBL" id="KAK1755671.1"/>
    </source>
</evidence>
<feature type="compositionally biased region" description="Low complexity" evidence="1">
    <location>
        <begin position="82"/>
        <end position="91"/>
    </location>
</feature>
<evidence type="ECO:0008006" key="5">
    <source>
        <dbReference type="Google" id="ProtNLM"/>
    </source>
</evidence>
<gene>
    <name evidence="3" type="ORF">QBC47DRAFT_380927</name>
</gene>
<reference evidence="3" key="1">
    <citation type="submission" date="2023-06" db="EMBL/GenBank/DDBJ databases">
        <title>Genome-scale phylogeny and comparative genomics of the fungal order Sordariales.</title>
        <authorList>
            <consortium name="Lawrence Berkeley National Laboratory"/>
            <person name="Hensen N."/>
            <person name="Bonometti L."/>
            <person name="Westerberg I."/>
            <person name="Brannstrom I.O."/>
            <person name="Guillou S."/>
            <person name="Cros-Aarteil S."/>
            <person name="Calhoun S."/>
            <person name="Haridas S."/>
            <person name="Kuo A."/>
            <person name="Mondo S."/>
            <person name="Pangilinan J."/>
            <person name="Riley R."/>
            <person name="Labutti K."/>
            <person name="Andreopoulos B."/>
            <person name="Lipzen A."/>
            <person name="Chen C."/>
            <person name="Yanf M."/>
            <person name="Daum C."/>
            <person name="Ng V."/>
            <person name="Clum A."/>
            <person name="Steindorff A."/>
            <person name="Ohm R."/>
            <person name="Martin F."/>
            <person name="Silar P."/>
            <person name="Natvig D."/>
            <person name="Lalanne C."/>
            <person name="Gautier V."/>
            <person name="Ament-Velasquez S.L."/>
            <person name="Kruys A."/>
            <person name="Hutchinson M.I."/>
            <person name="Powell A.J."/>
            <person name="Barry K."/>
            <person name="Miller A.N."/>
            <person name="Grigoriev I.V."/>
            <person name="Debuchy R."/>
            <person name="Gladieux P."/>
            <person name="Thoren M.H."/>
            <person name="Johannesson H."/>
        </authorList>
    </citation>
    <scope>NUCLEOTIDE SEQUENCE</scope>
    <source>
        <strain evidence="3">PSN4</strain>
    </source>
</reference>
<sequence>MPKKFFASSSTSSTVFTFKSTAHLSNLSVFIDRYTQDNLQEKDMAAILKNNTKFLTRLHQHPQGGINMMKAPSQPATRRFLSSSSSATPNPNLNPNPSYPPFSLKKTIPNPRMRRMVWVGLGMLACVEGVLCMRFWPEIMGKKKDDEATS</sequence>
<feature type="transmembrane region" description="Helical" evidence="2">
    <location>
        <begin position="116"/>
        <end position="136"/>
    </location>
</feature>
<evidence type="ECO:0000256" key="1">
    <source>
        <dbReference type="SAM" id="MobiDB-lite"/>
    </source>
</evidence>